<organism evidence="1 2">
    <name type="scientific">Pristionchus mayeri</name>
    <dbReference type="NCBI Taxonomy" id="1317129"/>
    <lineage>
        <taxon>Eukaryota</taxon>
        <taxon>Metazoa</taxon>
        <taxon>Ecdysozoa</taxon>
        <taxon>Nematoda</taxon>
        <taxon>Chromadorea</taxon>
        <taxon>Rhabditida</taxon>
        <taxon>Rhabditina</taxon>
        <taxon>Diplogasteromorpha</taxon>
        <taxon>Diplogasteroidea</taxon>
        <taxon>Neodiplogasteridae</taxon>
        <taxon>Pristionchus</taxon>
    </lineage>
</organism>
<evidence type="ECO:0000313" key="2">
    <source>
        <dbReference type="Proteomes" id="UP001328107"/>
    </source>
</evidence>
<comment type="caution">
    <text evidence="1">The sequence shown here is derived from an EMBL/GenBank/DDBJ whole genome shotgun (WGS) entry which is preliminary data.</text>
</comment>
<gene>
    <name evidence="1" type="ORF">PMAYCL1PPCAC_13734</name>
</gene>
<feature type="non-terminal residue" evidence="1">
    <location>
        <position position="1"/>
    </location>
</feature>
<accession>A0AAN4ZPB5</accession>
<dbReference type="AlphaFoldDB" id="A0AAN4ZPB5"/>
<keyword evidence="2" id="KW-1185">Reference proteome</keyword>
<feature type="non-terminal residue" evidence="1">
    <location>
        <position position="98"/>
    </location>
</feature>
<dbReference type="EMBL" id="BTRK01000003">
    <property type="protein sequence ID" value="GMR43539.1"/>
    <property type="molecule type" value="Genomic_DNA"/>
</dbReference>
<dbReference type="Proteomes" id="UP001328107">
    <property type="component" value="Unassembled WGS sequence"/>
</dbReference>
<proteinExistence type="predicted"/>
<name>A0AAN4ZPB5_9BILA</name>
<protein>
    <submittedName>
        <fullName evidence="1">Uncharacterized protein</fullName>
    </submittedName>
</protein>
<reference evidence="2" key="1">
    <citation type="submission" date="2022-10" db="EMBL/GenBank/DDBJ databases">
        <title>Genome assembly of Pristionchus species.</title>
        <authorList>
            <person name="Yoshida K."/>
            <person name="Sommer R.J."/>
        </authorList>
    </citation>
    <scope>NUCLEOTIDE SEQUENCE [LARGE SCALE GENOMIC DNA]</scope>
    <source>
        <strain evidence="2">RS5460</strain>
    </source>
</reference>
<evidence type="ECO:0000313" key="1">
    <source>
        <dbReference type="EMBL" id="GMR43539.1"/>
    </source>
</evidence>
<sequence>KAAGKTLGDAYDYTKIQQDLDRALKQHILAGMDGAVKQITATTDAGKFFCDAIDEKVEEKVKALFASEVSFLMAEFINIGMYVDERTQNKFEKLCQTK</sequence>